<protein>
    <submittedName>
        <fullName evidence="1">Uncharacterized protein</fullName>
    </submittedName>
</protein>
<evidence type="ECO:0000313" key="2">
    <source>
        <dbReference type="Proteomes" id="UP000243459"/>
    </source>
</evidence>
<sequence length="89" mass="9794">MTSSNGVCFPFLTMEMVQTGGHGTVGAGSSHSVYTCRDAIRRFTDNHTGSRNGMESVSWRPRTKNTVMGNDCRTRVLQIKAELARARSI</sequence>
<organism evidence="1 2">
    <name type="scientific">Asparagus officinalis</name>
    <name type="common">Garden asparagus</name>
    <dbReference type="NCBI Taxonomy" id="4686"/>
    <lineage>
        <taxon>Eukaryota</taxon>
        <taxon>Viridiplantae</taxon>
        <taxon>Streptophyta</taxon>
        <taxon>Embryophyta</taxon>
        <taxon>Tracheophyta</taxon>
        <taxon>Spermatophyta</taxon>
        <taxon>Magnoliopsida</taxon>
        <taxon>Liliopsida</taxon>
        <taxon>Asparagales</taxon>
        <taxon>Asparagaceae</taxon>
        <taxon>Asparagoideae</taxon>
        <taxon>Asparagus</taxon>
    </lineage>
</organism>
<reference evidence="2" key="1">
    <citation type="journal article" date="2017" name="Nat. Commun.">
        <title>The asparagus genome sheds light on the origin and evolution of a young Y chromosome.</title>
        <authorList>
            <person name="Harkess A."/>
            <person name="Zhou J."/>
            <person name="Xu C."/>
            <person name="Bowers J.E."/>
            <person name="Van der Hulst R."/>
            <person name="Ayyampalayam S."/>
            <person name="Mercati F."/>
            <person name="Riccardi P."/>
            <person name="McKain M.R."/>
            <person name="Kakrana A."/>
            <person name="Tang H."/>
            <person name="Ray J."/>
            <person name="Groenendijk J."/>
            <person name="Arikit S."/>
            <person name="Mathioni S.M."/>
            <person name="Nakano M."/>
            <person name="Shan H."/>
            <person name="Telgmann-Rauber A."/>
            <person name="Kanno A."/>
            <person name="Yue Z."/>
            <person name="Chen H."/>
            <person name="Li W."/>
            <person name="Chen Y."/>
            <person name="Xu X."/>
            <person name="Zhang Y."/>
            <person name="Luo S."/>
            <person name="Chen H."/>
            <person name="Gao J."/>
            <person name="Mao Z."/>
            <person name="Pires J.C."/>
            <person name="Luo M."/>
            <person name="Kudrna D."/>
            <person name="Wing R.A."/>
            <person name="Meyers B.C."/>
            <person name="Yi K."/>
            <person name="Kong H."/>
            <person name="Lavrijsen P."/>
            <person name="Sunseri F."/>
            <person name="Falavigna A."/>
            <person name="Ye Y."/>
            <person name="Leebens-Mack J.H."/>
            <person name="Chen G."/>
        </authorList>
    </citation>
    <scope>NUCLEOTIDE SEQUENCE [LARGE SCALE GENOMIC DNA]</scope>
    <source>
        <strain evidence="2">cv. DH0086</strain>
    </source>
</reference>
<keyword evidence="2" id="KW-1185">Reference proteome</keyword>
<proteinExistence type="predicted"/>
<evidence type="ECO:0000313" key="1">
    <source>
        <dbReference type="EMBL" id="ONK72130.1"/>
    </source>
</evidence>
<dbReference type="Gramene" id="ONK72130">
    <property type="protein sequence ID" value="ONK72130"/>
    <property type="gene ID" value="A4U43_C04F16070"/>
</dbReference>
<dbReference type="Proteomes" id="UP000243459">
    <property type="component" value="Chromosome 4"/>
</dbReference>
<name>A0A5P1F6L3_ASPOF</name>
<dbReference type="EMBL" id="CM007384">
    <property type="protein sequence ID" value="ONK72130.1"/>
    <property type="molecule type" value="Genomic_DNA"/>
</dbReference>
<gene>
    <name evidence="1" type="ORF">A4U43_C04F16070</name>
</gene>
<accession>A0A5P1F6L3</accession>
<dbReference type="AlphaFoldDB" id="A0A5P1F6L3"/>